<reference evidence="9" key="2">
    <citation type="submission" date="2023-06" db="EMBL/GenBank/DDBJ databases">
        <authorList>
            <person name="Swenson N.G."/>
            <person name="Wegrzyn J.L."/>
            <person name="Mcevoy S.L."/>
        </authorList>
    </citation>
    <scope>NUCLEOTIDE SEQUENCE</scope>
    <source>
        <strain evidence="9">NS2018</strain>
        <tissue evidence="9">Leaf</tissue>
    </source>
</reference>
<feature type="transmembrane region" description="Helical" evidence="7">
    <location>
        <begin position="57"/>
        <end position="81"/>
    </location>
</feature>
<evidence type="ECO:0000256" key="7">
    <source>
        <dbReference type="SAM" id="Phobius"/>
    </source>
</evidence>
<evidence type="ECO:0000256" key="2">
    <source>
        <dbReference type="ARBA" id="ARBA00022692"/>
    </source>
</evidence>
<dbReference type="Pfam" id="PF00664">
    <property type="entry name" value="ABC_membrane"/>
    <property type="match status" value="1"/>
</dbReference>
<dbReference type="InterPro" id="IPR011527">
    <property type="entry name" value="ABC1_TM_dom"/>
</dbReference>
<gene>
    <name evidence="9" type="ORF">LWI29_018029</name>
</gene>
<dbReference type="PANTHER" id="PTHR24223:SF362">
    <property type="entry name" value="ABC TRANSPORTER C FAMILY MEMBER 4"/>
    <property type="match status" value="1"/>
</dbReference>
<dbReference type="InterPro" id="IPR036640">
    <property type="entry name" value="ABC1_TM_sf"/>
</dbReference>
<dbReference type="InterPro" id="IPR027417">
    <property type="entry name" value="P-loop_NTPase"/>
</dbReference>
<keyword evidence="10" id="KW-1185">Reference proteome</keyword>
<dbReference type="Pfam" id="PF00005">
    <property type="entry name" value="ABC_tran"/>
    <property type="match status" value="1"/>
</dbReference>
<dbReference type="GO" id="GO:0016887">
    <property type="term" value="F:ATP hydrolysis activity"/>
    <property type="evidence" value="ECO:0007669"/>
    <property type="project" value="InterPro"/>
</dbReference>
<dbReference type="Gene3D" id="3.40.50.300">
    <property type="entry name" value="P-loop containing nucleotide triphosphate hydrolases"/>
    <property type="match status" value="1"/>
</dbReference>
<keyword evidence="5 7" id="KW-1133">Transmembrane helix</keyword>
<dbReference type="EMBL" id="JAUESC010000001">
    <property type="protein sequence ID" value="KAK0607642.1"/>
    <property type="molecule type" value="Genomic_DNA"/>
</dbReference>
<dbReference type="GO" id="GO:0140359">
    <property type="term" value="F:ABC-type transporter activity"/>
    <property type="evidence" value="ECO:0007669"/>
    <property type="project" value="InterPro"/>
</dbReference>
<dbReference type="SUPFAM" id="SSF90123">
    <property type="entry name" value="ABC transporter transmembrane region"/>
    <property type="match status" value="1"/>
</dbReference>
<evidence type="ECO:0000256" key="3">
    <source>
        <dbReference type="ARBA" id="ARBA00022741"/>
    </source>
</evidence>
<dbReference type="InterPro" id="IPR050173">
    <property type="entry name" value="ABC_transporter_C-like"/>
</dbReference>
<dbReference type="AlphaFoldDB" id="A0AA39TCS8"/>
<reference evidence="9" key="1">
    <citation type="journal article" date="2022" name="Plant J.">
        <title>Strategies of tolerance reflected in two North American maple genomes.</title>
        <authorList>
            <person name="McEvoy S.L."/>
            <person name="Sezen U.U."/>
            <person name="Trouern-Trend A."/>
            <person name="McMahon S.M."/>
            <person name="Schaberg P.G."/>
            <person name="Yang J."/>
            <person name="Wegrzyn J.L."/>
            <person name="Swenson N.G."/>
        </authorList>
    </citation>
    <scope>NUCLEOTIDE SEQUENCE</scope>
    <source>
        <strain evidence="9">NS2018</strain>
    </source>
</reference>
<evidence type="ECO:0000256" key="6">
    <source>
        <dbReference type="ARBA" id="ARBA00023136"/>
    </source>
</evidence>
<dbReference type="PANTHER" id="PTHR24223">
    <property type="entry name" value="ATP-BINDING CASSETTE SUB-FAMILY C"/>
    <property type="match status" value="1"/>
</dbReference>
<keyword evidence="1" id="KW-0813">Transport</keyword>
<evidence type="ECO:0000259" key="8">
    <source>
        <dbReference type="PROSITE" id="PS50929"/>
    </source>
</evidence>
<sequence length="220" mass="24778">MRNRDLRIKAINEMLNYMRVIKFQAWEEHFKRRIQSFREQEYSWLAKFLYSASWNMVVLWTAPIAIAALTFAAATLIGLTLDAGTVFTATTIFRILQEPIQNFPQALNSMSQAVISIESLENYMKNGELKEDSVEREEGCSGNIAVEMKDGTFSWEDEGGEEVLKNLYLDIEKDQLATVVGTVGIGKSSLLALILGEMHKISGKVTFCGTTAYVAQTSWI</sequence>
<dbReference type="GO" id="GO:0005524">
    <property type="term" value="F:ATP binding"/>
    <property type="evidence" value="ECO:0007669"/>
    <property type="project" value="UniProtKB-KW"/>
</dbReference>
<dbReference type="Proteomes" id="UP001168877">
    <property type="component" value="Unassembled WGS sequence"/>
</dbReference>
<evidence type="ECO:0000256" key="1">
    <source>
        <dbReference type="ARBA" id="ARBA00022448"/>
    </source>
</evidence>
<dbReference type="SUPFAM" id="SSF52540">
    <property type="entry name" value="P-loop containing nucleoside triphosphate hydrolases"/>
    <property type="match status" value="1"/>
</dbReference>
<keyword evidence="4" id="KW-0067">ATP-binding</keyword>
<organism evidence="9 10">
    <name type="scientific">Acer saccharum</name>
    <name type="common">Sugar maple</name>
    <dbReference type="NCBI Taxonomy" id="4024"/>
    <lineage>
        <taxon>Eukaryota</taxon>
        <taxon>Viridiplantae</taxon>
        <taxon>Streptophyta</taxon>
        <taxon>Embryophyta</taxon>
        <taxon>Tracheophyta</taxon>
        <taxon>Spermatophyta</taxon>
        <taxon>Magnoliopsida</taxon>
        <taxon>eudicotyledons</taxon>
        <taxon>Gunneridae</taxon>
        <taxon>Pentapetalae</taxon>
        <taxon>rosids</taxon>
        <taxon>malvids</taxon>
        <taxon>Sapindales</taxon>
        <taxon>Sapindaceae</taxon>
        <taxon>Hippocastanoideae</taxon>
        <taxon>Acereae</taxon>
        <taxon>Acer</taxon>
    </lineage>
</organism>
<dbReference type="PROSITE" id="PS50929">
    <property type="entry name" value="ABC_TM1F"/>
    <property type="match status" value="1"/>
</dbReference>
<keyword evidence="2 7" id="KW-0812">Transmembrane</keyword>
<protein>
    <recommendedName>
        <fullName evidence="8">ABC transmembrane type-1 domain-containing protein</fullName>
    </recommendedName>
</protein>
<keyword evidence="3" id="KW-0547">Nucleotide-binding</keyword>
<keyword evidence="6 7" id="KW-0472">Membrane</keyword>
<dbReference type="Gene3D" id="1.20.1560.10">
    <property type="entry name" value="ABC transporter type 1, transmembrane domain"/>
    <property type="match status" value="1"/>
</dbReference>
<proteinExistence type="predicted"/>
<comment type="caution">
    <text evidence="9">The sequence shown here is derived from an EMBL/GenBank/DDBJ whole genome shotgun (WGS) entry which is preliminary data.</text>
</comment>
<dbReference type="GO" id="GO:0016020">
    <property type="term" value="C:membrane"/>
    <property type="evidence" value="ECO:0007669"/>
    <property type="project" value="InterPro"/>
</dbReference>
<dbReference type="InterPro" id="IPR003439">
    <property type="entry name" value="ABC_transporter-like_ATP-bd"/>
</dbReference>
<evidence type="ECO:0000313" key="9">
    <source>
        <dbReference type="EMBL" id="KAK0607642.1"/>
    </source>
</evidence>
<accession>A0AA39TCS8</accession>
<evidence type="ECO:0000256" key="5">
    <source>
        <dbReference type="ARBA" id="ARBA00022989"/>
    </source>
</evidence>
<feature type="domain" description="ABC transmembrane type-1" evidence="8">
    <location>
        <begin position="1"/>
        <end position="112"/>
    </location>
</feature>
<evidence type="ECO:0000256" key="4">
    <source>
        <dbReference type="ARBA" id="ARBA00022840"/>
    </source>
</evidence>
<evidence type="ECO:0000313" key="10">
    <source>
        <dbReference type="Proteomes" id="UP001168877"/>
    </source>
</evidence>
<name>A0AA39TCS8_ACESA</name>